<name>A0A2Z6QWE7_9GLOM</name>
<keyword evidence="2" id="KW-1185">Reference proteome</keyword>
<evidence type="ECO:0008006" key="3">
    <source>
        <dbReference type="Google" id="ProtNLM"/>
    </source>
</evidence>
<reference evidence="1 2" key="1">
    <citation type="submission" date="2017-11" db="EMBL/GenBank/DDBJ databases">
        <title>The genome of Rhizophagus clarus HR1 reveals common genetic basis of auxotrophy among arbuscular mycorrhizal fungi.</title>
        <authorList>
            <person name="Kobayashi Y."/>
        </authorList>
    </citation>
    <scope>NUCLEOTIDE SEQUENCE [LARGE SCALE GENOMIC DNA]</scope>
    <source>
        <strain evidence="1 2">HR1</strain>
    </source>
</reference>
<protein>
    <recommendedName>
        <fullName evidence="3">hAT-like transposase RNase-H fold domain-containing protein</fullName>
    </recommendedName>
</protein>
<dbReference type="Proteomes" id="UP000247702">
    <property type="component" value="Unassembled WGS sequence"/>
</dbReference>
<dbReference type="InterPro" id="IPR012337">
    <property type="entry name" value="RNaseH-like_sf"/>
</dbReference>
<accession>A0A2Z6QWE7</accession>
<dbReference type="AlphaFoldDB" id="A0A2Z6QWE7"/>
<organism evidence="1 2">
    <name type="scientific">Rhizophagus clarus</name>
    <dbReference type="NCBI Taxonomy" id="94130"/>
    <lineage>
        <taxon>Eukaryota</taxon>
        <taxon>Fungi</taxon>
        <taxon>Fungi incertae sedis</taxon>
        <taxon>Mucoromycota</taxon>
        <taxon>Glomeromycotina</taxon>
        <taxon>Glomeromycetes</taxon>
        <taxon>Glomerales</taxon>
        <taxon>Glomeraceae</taxon>
        <taxon>Rhizophagus</taxon>
    </lineage>
</organism>
<dbReference type="SUPFAM" id="SSF53098">
    <property type="entry name" value="Ribonuclease H-like"/>
    <property type="match status" value="1"/>
</dbReference>
<evidence type="ECO:0000313" key="2">
    <source>
        <dbReference type="Proteomes" id="UP000247702"/>
    </source>
</evidence>
<proteinExistence type="predicted"/>
<dbReference type="EMBL" id="BEXD01001550">
    <property type="protein sequence ID" value="GBB94633.1"/>
    <property type="molecule type" value="Genomic_DNA"/>
</dbReference>
<comment type="caution">
    <text evidence="1">The sequence shown here is derived from an EMBL/GenBank/DDBJ whole genome shotgun (WGS) entry which is preliminary data.</text>
</comment>
<gene>
    <name evidence="1" type="ORF">RclHR1_23930003</name>
</gene>
<sequence>MRILTKIMACTTDNASNNDTLMKSLEKTCKDQNIEFTVYNNHIRCLAHIINLAAQDALSTLKVRYVKNENDARKSLTQT</sequence>
<evidence type="ECO:0000313" key="1">
    <source>
        <dbReference type="EMBL" id="GBB94633.1"/>
    </source>
</evidence>